<organism evidence="2 3">
    <name type="scientific">Szabonella alba</name>
    <dbReference type="NCBI Taxonomy" id="2804194"/>
    <lineage>
        <taxon>Bacteria</taxon>
        <taxon>Pseudomonadati</taxon>
        <taxon>Pseudomonadota</taxon>
        <taxon>Alphaproteobacteria</taxon>
        <taxon>Rhodobacterales</taxon>
        <taxon>Paracoccaceae</taxon>
        <taxon>Szabonella</taxon>
    </lineage>
</organism>
<dbReference type="Proteomes" id="UP000648908">
    <property type="component" value="Unassembled WGS sequence"/>
</dbReference>
<feature type="chain" id="PRO_5035439713" description="Lipoprotein" evidence="1">
    <location>
        <begin position="21"/>
        <end position="202"/>
    </location>
</feature>
<protein>
    <recommendedName>
        <fullName evidence="4">Lipoprotein</fullName>
    </recommendedName>
</protein>
<keyword evidence="3" id="KW-1185">Reference proteome</keyword>
<gene>
    <name evidence="2" type="ORF">JL811_01080</name>
</gene>
<keyword evidence="1" id="KW-0732">Signal</keyword>
<evidence type="ECO:0000313" key="3">
    <source>
        <dbReference type="Proteomes" id="UP000648908"/>
    </source>
</evidence>
<evidence type="ECO:0008006" key="4">
    <source>
        <dbReference type="Google" id="ProtNLM"/>
    </source>
</evidence>
<dbReference type="AlphaFoldDB" id="A0A8K0XZ79"/>
<accession>A0A8K0XZ79</accession>
<name>A0A8K0XZ79_9RHOB</name>
<feature type="signal peptide" evidence="1">
    <location>
        <begin position="1"/>
        <end position="20"/>
    </location>
</feature>
<sequence>MRRLLLAAALALPLAGCFDADVTLDFKDAETVDTVMSFSMTRQLFDMGGKPPAEACADGRHELTTDRFTCHTEKTMTVDEFIAEAETRAAESPVDRMREAALVERLADDRLRVTLDFAEMAQGGGDLQEMRAMAGMMRAALAGHSLVFRIRAPQIDETTGTLSEDGTEAEYILPLTAILDATPPASFVTTVTLKSCTLWIFC</sequence>
<proteinExistence type="predicted"/>
<comment type="caution">
    <text evidence="2">The sequence shown here is derived from an EMBL/GenBank/DDBJ whole genome shotgun (WGS) entry which is preliminary data.</text>
</comment>
<dbReference type="EMBL" id="JAESVN010000001">
    <property type="protein sequence ID" value="MBL4915798.1"/>
    <property type="molecule type" value="Genomic_DNA"/>
</dbReference>
<dbReference type="RefSeq" id="WP_202686371.1">
    <property type="nucleotide sequence ID" value="NZ_JAESVN010000001.1"/>
</dbReference>
<evidence type="ECO:0000313" key="2">
    <source>
        <dbReference type="EMBL" id="MBL4915798.1"/>
    </source>
</evidence>
<evidence type="ECO:0000256" key="1">
    <source>
        <dbReference type="SAM" id="SignalP"/>
    </source>
</evidence>
<reference evidence="2" key="1">
    <citation type="submission" date="2021-01" db="EMBL/GenBank/DDBJ databases">
        <title>Tabrizicola alba sp. nov. a motile alkaliphilic bacterium isolated from a soda lake.</title>
        <authorList>
            <person name="Szuroczki S."/>
            <person name="Abbaszade G."/>
            <person name="Schumann P."/>
            <person name="Toth E."/>
        </authorList>
    </citation>
    <scope>NUCLEOTIDE SEQUENCE</scope>
    <source>
        <strain evidence="2">DMG-N-6</strain>
    </source>
</reference>